<dbReference type="InterPro" id="IPR051564">
    <property type="entry name" value="LRR_receptor-like_kinase"/>
</dbReference>
<dbReference type="EMBL" id="JAHRHJ020000004">
    <property type="protein sequence ID" value="KAH9320106.1"/>
    <property type="molecule type" value="Genomic_DNA"/>
</dbReference>
<keyword evidence="2" id="KW-1185">Reference proteome</keyword>
<accession>A0AA38LDY6</accession>
<evidence type="ECO:0000313" key="1">
    <source>
        <dbReference type="EMBL" id="KAH9320106.1"/>
    </source>
</evidence>
<dbReference type="Gene3D" id="1.10.510.10">
    <property type="entry name" value="Transferase(Phosphotransferase) domain 1"/>
    <property type="match status" value="1"/>
</dbReference>
<dbReference type="GO" id="GO:0016020">
    <property type="term" value="C:membrane"/>
    <property type="evidence" value="ECO:0007669"/>
    <property type="project" value="TreeGrafter"/>
</dbReference>
<organism evidence="1 2">
    <name type="scientific">Taxus chinensis</name>
    <name type="common">Chinese yew</name>
    <name type="synonym">Taxus wallichiana var. chinensis</name>
    <dbReference type="NCBI Taxonomy" id="29808"/>
    <lineage>
        <taxon>Eukaryota</taxon>
        <taxon>Viridiplantae</taxon>
        <taxon>Streptophyta</taxon>
        <taxon>Embryophyta</taxon>
        <taxon>Tracheophyta</taxon>
        <taxon>Spermatophyta</taxon>
        <taxon>Pinopsida</taxon>
        <taxon>Pinidae</taxon>
        <taxon>Conifers II</taxon>
        <taxon>Cupressales</taxon>
        <taxon>Taxaceae</taxon>
        <taxon>Taxus</taxon>
    </lineage>
</organism>
<dbReference type="SUPFAM" id="SSF56112">
    <property type="entry name" value="Protein kinase-like (PK-like)"/>
    <property type="match status" value="1"/>
</dbReference>
<protein>
    <submittedName>
        <fullName evidence="1">Uncharacterized protein</fullName>
    </submittedName>
</protein>
<reference evidence="1 2" key="1">
    <citation type="journal article" date="2021" name="Nat. Plants">
        <title>The Taxus genome provides insights into paclitaxel biosynthesis.</title>
        <authorList>
            <person name="Xiong X."/>
            <person name="Gou J."/>
            <person name="Liao Q."/>
            <person name="Li Y."/>
            <person name="Zhou Q."/>
            <person name="Bi G."/>
            <person name="Li C."/>
            <person name="Du R."/>
            <person name="Wang X."/>
            <person name="Sun T."/>
            <person name="Guo L."/>
            <person name="Liang H."/>
            <person name="Lu P."/>
            <person name="Wu Y."/>
            <person name="Zhang Z."/>
            <person name="Ro D.K."/>
            <person name="Shang Y."/>
            <person name="Huang S."/>
            <person name="Yan J."/>
        </authorList>
    </citation>
    <scope>NUCLEOTIDE SEQUENCE [LARGE SCALE GENOMIC DNA]</scope>
    <source>
        <strain evidence="1">Ta-2019</strain>
    </source>
</reference>
<dbReference type="AlphaFoldDB" id="A0AA38LDY6"/>
<dbReference type="PANTHER" id="PTHR48055">
    <property type="entry name" value="LEUCINE-RICH REPEAT RECEPTOR PROTEIN KINASE EMS1"/>
    <property type="match status" value="1"/>
</dbReference>
<gene>
    <name evidence="1" type="ORF">KI387_021875</name>
</gene>
<evidence type="ECO:0000313" key="2">
    <source>
        <dbReference type="Proteomes" id="UP000824469"/>
    </source>
</evidence>
<dbReference type="PANTHER" id="PTHR48055:SF46">
    <property type="entry name" value="LEUCINE-RICH REPEAT SERINE_THREONINE-PROTEIN KINASE 1"/>
    <property type="match status" value="1"/>
</dbReference>
<dbReference type="InterPro" id="IPR011009">
    <property type="entry name" value="Kinase-like_dom_sf"/>
</dbReference>
<comment type="caution">
    <text evidence="1">The sequence shown here is derived from an EMBL/GenBank/DDBJ whole genome shotgun (WGS) entry which is preliminary data.</text>
</comment>
<proteinExistence type="predicted"/>
<sequence length="84" mass="9705">YMNRMKVSEKSDMYSFKIVLLEVVSGMKATDEVEYGEGVDIVKWIRNTIYRGRGELVVLDWKIVDENCVEEMLLVMHVGVVCTN</sequence>
<name>A0AA38LDY6_TAXCH</name>
<feature type="non-terminal residue" evidence="1">
    <location>
        <position position="84"/>
    </location>
</feature>
<feature type="non-terminal residue" evidence="1">
    <location>
        <position position="1"/>
    </location>
</feature>
<dbReference type="Proteomes" id="UP000824469">
    <property type="component" value="Unassembled WGS sequence"/>
</dbReference>